<dbReference type="AlphaFoldDB" id="A0A8J2UNS9"/>
<dbReference type="Proteomes" id="UP000620266">
    <property type="component" value="Unassembled WGS sequence"/>
</dbReference>
<feature type="compositionally biased region" description="Low complexity" evidence="1">
    <location>
        <begin position="1"/>
        <end position="12"/>
    </location>
</feature>
<evidence type="ECO:0000313" key="3">
    <source>
        <dbReference type="Proteomes" id="UP000620266"/>
    </source>
</evidence>
<proteinExistence type="predicted"/>
<accession>A0A8J2UNS9</accession>
<evidence type="ECO:0000313" key="2">
    <source>
        <dbReference type="EMBL" id="GGC15451.1"/>
    </source>
</evidence>
<evidence type="ECO:0000256" key="1">
    <source>
        <dbReference type="SAM" id="MobiDB-lite"/>
    </source>
</evidence>
<gene>
    <name evidence="2" type="ORF">GCM10007205_25500</name>
</gene>
<sequence>MRCQRRIGQQQGKRSRGQQHHAAEGFDMEETFEGGKGAFGKALRARQGLPGRGSGHGRAISAWRPDHRINLLRRPMRYQHPHSF</sequence>
<dbReference type="EMBL" id="BMCG01000005">
    <property type="protein sequence ID" value="GGC15451.1"/>
    <property type="molecule type" value="Genomic_DNA"/>
</dbReference>
<organism evidence="2 3">
    <name type="scientific">Oxalicibacterium flavum</name>
    <dbReference type="NCBI Taxonomy" id="179467"/>
    <lineage>
        <taxon>Bacteria</taxon>
        <taxon>Pseudomonadati</taxon>
        <taxon>Pseudomonadota</taxon>
        <taxon>Betaproteobacteria</taxon>
        <taxon>Burkholderiales</taxon>
        <taxon>Oxalobacteraceae</taxon>
        <taxon>Oxalicibacterium</taxon>
    </lineage>
</organism>
<reference evidence="2" key="2">
    <citation type="submission" date="2020-09" db="EMBL/GenBank/DDBJ databases">
        <authorList>
            <person name="Sun Q."/>
            <person name="Sedlacek I."/>
        </authorList>
    </citation>
    <scope>NUCLEOTIDE SEQUENCE</scope>
    <source>
        <strain evidence="2">CCM 7086</strain>
    </source>
</reference>
<feature type="region of interest" description="Disordered" evidence="1">
    <location>
        <begin position="46"/>
        <end position="65"/>
    </location>
</feature>
<reference evidence="2" key="1">
    <citation type="journal article" date="2014" name="Int. J. Syst. Evol. Microbiol.">
        <title>Complete genome sequence of Corynebacterium casei LMG S-19264T (=DSM 44701T), isolated from a smear-ripened cheese.</title>
        <authorList>
            <consortium name="US DOE Joint Genome Institute (JGI-PGF)"/>
            <person name="Walter F."/>
            <person name="Albersmeier A."/>
            <person name="Kalinowski J."/>
            <person name="Ruckert C."/>
        </authorList>
    </citation>
    <scope>NUCLEOTIDE SEQUENCE</scope>
    <source>
        <strain evidence="2">CCM 7086</strain>
    </source>
</reference>
<comment type="caution">
    <text evidence="2">The sequence shown here is derived from an EMBL/GenBank/DDBJ whole genome shotgun (WGS) entry which is preliminary data.</text>
</comment>
<protein>
    <submittedName>
        <fullName evidence="2">Uncharacterized protein</fullName>
    </submittedName>
</protein>
<feature type="region of interest" description="Disordered" evidence="1">
    <location>
        <begin position="1"/>
        <end position="33"/>
    </location>
</feature>
<name>A0A8J2UNS9_9BURK</name>
<keyword evidence="3" id="KW-1185">Reference proteome</keyword>